<evidence type="ECO:0000313" key="4">
    <source>
        <dbReference type="Proteomes" id="UP001259832"/>
    </source>
</evidence>
<protein>
    <recommendedName>
        <fullName evidence="5">THH1/TOM1/TOM3 domain-containing protein</fullName>
    </recommendedName>
</protein>
<dbReference type="PANTHER" id="PTHR31142:SF3">
    <property type="entry name" value="THH1_TOM1_TOM3 DOMAIN-CONTAINING PROTEIN"/>
    <property type="match status" value="1"/>
</dbReference>
<evidence type="ECO:0008006" key="5">
    <source>
        <dbReference type="Google" id="ProtNLM"/>
    </source>
</evidence>
<feature type="transmembrane region" description="Helical" evidence="2">
    <location>
        <begin position="226"/>
        <end position="249"/>
    </location>
</feature>
<dbReference type="AlphaFoldDB" id="A0AAD9H049"/>
<evidence type="ECO:0000256" key="1">
    <source>
        <dbReference type="SAM" id="MobiDB-lite"/>
    </source>
</evidence>
<evidence type="ECO:0000256" key="2">
    <source>
        <dbReference type="SAM" id="Phobius"/>
    </source>
</evidence>
<dbReference type="InterPro" id="IPR040226">
    <property type="entry name" value="THH1/TOM1/TOM3"/>
</dbReference>
<dbReference type="Proteomes" id="UP001259832">
    <property type="component" value="Unassembled WGS sequence"/>
</dbReference>
<accession>A0AAD9H049</accession>
<feature type="transmembrane region" description="Helical" evidence="2">
    <location>
        <begin position="304"/>
        <end position="327"/>
    </location>
</feature>
<keyword evidence="2" id="KW-0812">Transmembrane</keyword>
<proteinExistence type="predicted"/>
<name>A0AAD9H049_9STRA</name>
<dbReference type="PANTHER" id="PTHR31142">
    <property type="entry name" value="TOBAMOVIRUS MULTIPLICATION PROTEIN 1-LIKE ISOFORM X1"/>
    <property type="match status" value="1"/>
</dbReference>
<organism evidence="3 4">
    <name type="scientific">Phytophthora citrophthora</name>
    <dbReference type="NCBI Taxonomy" id="4793"/>
    <lineage>
        <taxon>Eukaryota</taxon>
        <taxon>Sar</taxon>
        <taxon>Stramenopiles</taxon>
        <taxon>Oomycota</taxon>
        <taxon>Peronosporomycetes</taxon>
        <taxon>Peronosporales</taxon>
        <taxon>Peronosporaceae</taxon>
        <taxon>Phytophthora</taxon>
    </lineage>
</organism>
<feature type="region of interest" description="Disordered" evidence="1">
    <location>
        <begin position="77"/>
        <end position="100"/>
    </location>
</feature>
<keyword evidence="2" id="KW-0472">Membrane</keyword>
<feature type="compositionally biased region" description="Basic and acidic residues" evidence="1">
    <location>
        <begin position="639"/>
        <end position="648"/>
    </location>
</feature>
<feature type="region of interest" description="Disordered" evidence="1">
    <location>
        <begin position="623"/>
        <end position="648"/>
    </location>
</feature>
<gene>
    <name evidence="3" type="ORF">P3T76_000392</name>
</gene>
<feature type="transmembrane region" description="Helical" evidence="2">
    <location>
        <begin position="116"/>
        <end position="139"/>
    </location>
</feature>
<feature type="transmembrane region" description="Helical" evidence="2">
    <location>
        <begin position="40"/>
        <end position="62"/>
    </location>
</feature>
<reference evidence="3" key="1">
    <citation type="submission" date="2023-08" db="EMBL/GenBank/DDBJ databases">
        <title>Reference Genome Resource for the Citrus Pathogen Phytophthora citrophthora.</title>
        <authorList>
            <person name="Moller H."/>
            <person name="Coetzee B."/>
            <person name="Rose L.J."/>
            <person name="Van Niekerk J.M."/>
        </authorList>
    </citation>
    <scope>NUCLEOTIDE SEQUENCE</scope>
    <source>
        <strain evidence="3">STE-U-9442</strain>
    </source>
</reference>
<keyword evidence="4" id="KW-1185">Reference proteome</keyword>
<keyword evidence="2" id="KW-1133">Transmembrane helix</keyword>
<dbReference type="EMBL" id="JASMQC010000001">
    <property type="protein sequence ID" value="KAK1948102.1"/>
    <property type="molecule type" value="Genomic_DNA"/>
</dbReference>
<sequence length="739" mass="85463">MPYFLALCYVLITAMTVNKYMEVRGVLKRHQHTTWSTVQLLILSVALGSFFRSATFSTLCILDSQATADLPTGITGNNPWTRGSIPPDFGEEDEEGATRGKAGSHAQAELDFYNKVVAVLFNLPDFLFVSSYLLLVLVWAETFQSVRDGNWFGVGSQCLTMFTYLQSRRHWFSAAVFRRKWMIFYLVFNGGLYLTQLVLYASLFLYDKDGIFDDENQDRLSVIPAMIFYLVAAADLFLPIIIFSTWLYLTLSLSGFPFKSQSAKLRLQRVGRLVMAWSFGRILYSVMTLLTFTKGWFNVHRENASTQAMLLVVVFFAAELIPIYLTLDKRLLAMLSVENYEPLLESAEIYRSKMLDQIQSWERDIHAAIDKVQTISQKEKNLLQLHLETHPLPFQPSPVLVTLLKNDRRRRSELDSSSAQSKLQRKSADYLERKVESEMRQHYELQNAQNCGKWKQFHLRVSEARHLLASGIERDYREFCRQLQIPSDKLAQPAMQHQDRDSQQNEFFPCLASDDNISTMPVEDTLQLHLAQEWVYQDRFNIQEAFTNQTKKLQEDLDVFLDQQETEFLKKREKVLNQQCMKSGTESEPKSVSYNKANSQFLNNVKRGMLLRTEPSVSIELEERLASSGSKPRSSSRHSRSDVTDEVQDKLDKLQRQLQARKEVNFLVYHFDNLYLNFADGFQAAEAKHKEDMQWIGRKCAHLFTQLDSKETEAKIVAMMLEEEITQNALLHHRLSDIV</sequence>
<feature type="transmembrane region" description="Helical" evidence="2">
    <location>
        <begin position="183"/>
        <end position="206"/>
    </location>
</feature>
<feature type="transmembrane region" description="Helical" evidence="2">
    <location>
        <begin position="270"/>
        <end position="292"/>
    </location>
</feature>
<evidence type="ECO:0000313" key="3">
    <source>
        <dbReference type="EMBL" id="KAK1948102.1"/>
    </source>
</evidence>
<comment type="caution">
    <text evidence="3">The sequence shown here is derived from an EMBL/GenBank/DDBJ whole genome shotgun (WGS) entry which is preliminary data.</text>
</comment>